<dbReference type="CDD" id="cd02440">
    <property type="entry name" value="AdoMet_MTases"/>
    <property type="match status" value="1"/>
</dbReference>
<dbReference type="InterPro" id="IPR029063">
    <property type="entry name" value="SAM-dependent_MTases_sf"/>
</dbReference>
<comment type="function">
    <text evidence="6">Methylates ribosomal protein L11.</text>
</comment>
<dbReference type="GO" id="GO:0005840">
    <property type="term" value="C:ribosome"/>
    <property type="evidence" value="ECO:0007669"/>
    <property type="project" value="UniProtKB-KW"/>
</dbReference>
<evidence type="ECO:0000256" key="2">
    <source>
        <dbReference type="ARBA" id="ARBA00022490"/>
    </source>
</evidence>
<dbReference type="Gene3D" id="3.40.50.150">
    <property type="entry name" value="Vaccinia Virus protein VP39"/>
    <property type="match status" value="1"/>
</dbReference>
<proteinExistence type="inferred from homology"/>
<dbReference type="AlphaFoldDB" id="A0A4P8IGJ9"/>
<sequence>MGWNQITISTVTGAEDMLSYELTELGACGVEVEDRVPLTQEEMKEMFIEVLPDHQEPDDGKALLHCYFDESENLEDVTMRIQEMLDRVKDFMDIGEGTIEYGFTKEEDWINNWKQFFKPLRLDDTIIIKPTWEELTDQKEGDVVVEIDPGTAFGTGSHETTRLCIEGLKEEIGPDTVMLDVGCGSGILSIIALKLGAGKTVMTDIDPRAVKAAAENMDVNHLAGDRYEVFGGNVLDDMEFARSLGEHQYDLVAANILADVILPLTEIVDMFLKEDGAFVISGIIDTKEQDVLQKLEEYGFQAVKTRRLKEWVSITARKRKD</sequence>
<evidence type="ECO:0000256" key="3">
    <source>
        <dbReference type="ARBA" id="ARBA00022603"/>
    </source>
</evidence>
<keyword evidence="3 6" id="KW-0489">Methyltransferase</keyword>
<evidence type="ECO:0000256" key="4">
    <source>
        <dbReference type="ARBA" id="ARBA00022679"/>
    </source>
</evidence>
<feature type="binding site" evidence="6">
    <location>
        <position position="161"/>
    </location>
    <ligand>
        <name>S-adenosyl-L-methionine</name>
        <dbReference type="ChEBI" id="CHEBI:59789"/>
    </ligand>
</feature>
<gene>
    <name evidence="6" type="primary">prmA</name>
    <name evidence="7" type="ORF">AR1Y2_1510</name>
</gene>
<dbReference type="EMBL" id="CP040058">
    <property type="protein sequence ID" value="QCP34964.1"/>
    <property type="molecule type" value="Genomic_DNA"/>
</dbReference>
<comment type="similarity">
    <text evidence="1 6">Belongs to the methyltransferase superfamily. PrmA family.</text>
</comment>
<protein>
    <recommendedName>
        <fullName evidence="6">Ribosomal protein L11 methyltransferase</fullName>
        <shortName evidence="6">L11 Mtase</shortName>
        <ecNumber evidence="6">2.1.1.-</ecNumber>
    </recommendedName>
</protein>
<keyword evidence="5 6" id="KW-0949">S-adenosyl-L-methionine</keyword>
<keyword evidence="2 6" id="KW-0963">Cytoplasm</keyword>
<comment type="subcellular location">
    <subcellularLocation>
        <location evidence="6">Cytoplasm</location>
    </subcellularLocation>
</comment>
<dbReference type="OrthoDB" id="9785995at2"/>
<name>A0A4P8IGJ9_9FIRM</name>
<dbReference type="GO" id="GO:0005737">
    <property type="term" value="C:cytoplasm"/>
    <property type="evidence" value="ECO:0007669"/>
    <property type="project" value="UniProtKB-SubCell"/>
</dbReference>
<dbReference type="PANTHER" id="PTHR43648:SF1">
    <property type="entry name" value="ELECTRON TRANSFER FLAVOPROTEIN BETA SUBUNIT LYSINE METHYLTRANSFERASE"/>
    <property type="match status" value="1"/>
</dbReference>
<dbReference type="HAMAP" id="MF_00735">
    <property type="entry name" value="Methyltr_PrmA"/>
    <property type="match status" value="1"/>
</dbReference>
<accession>A0A4P8IGJ9</accession>
<comment type="catalytic activity">
    <reaction evidence="6">
        <text>L-lysyl-[protein] + 3 S-adenosyl-L-methionine = N(6),N(6),N(6)-trimethyl-L-lysyl-[protein] + 3 S-adenosyl-L-homocysteine + 3 H(+)</text>
        <dbReference type="Rhea" id="RHEA:54192"/>
        <dbReference type="Rhea" id="RHEA-COMP:9752"/>
        <dbReference type="Rhea" id="RHEA-COMP:13826"/>
        <dbReference type="ChEBI" id="CHEBI:15378"/>
        <dbReference type="ChEBI" id="CHEBI:29969"/>
        <dbReference type="ChEBI" id="CHEBI:57856"/>
        <dbReference type="ChEBI" id="CHEBI:59789"/>
        <dbReference type="ChEBI" id="CHEBI:61961"/>
    </reaction>
</comment>
<evidence type="ECO:0000313" key="8">
    <source>
        <dbReference type="Proteomes" id="UP000298653"/>
    </source>
</evidence>
<dbReference type="PANTHER" id="PTHR43648">
    <property type="entry name" value="ELECTRON TRANSFER FLAVOPROTEIN BETA SUBUNIT LYSINE METHYLTRANSFERASE"/>
    <property type="match status" value="1"/>
</dbReference>
<evidence type="ECO:0000256" key="1">
    <source>
        <dbReference type="ARBA" id="ARBA00009741"/>
    </source>
</evidence>
<evidence type="ECO:0000256" key="5">
    <source>
        <dbReference type="ARBA" id="ARBA00022691"/>
    </source>
</evidence>
<dbReference type="PIRSF" id="PIRSF000401">
    <property type="entry name" value="RPL11_MTase"/>
    <property type="match status" value="1"/>
</dbReference>
<reference evidence="7 8" key="1">
    <citation type="submission" date="2019-05" db="EMBL/GenBank/DDBJ databases">
        <title>Complete genome sequencing of Anaerostipes rhamnosivorans.</title>
        <authorList>
            <person name="Bui T.P.N."/>
            <person name="de Vos W.M."/>
        </authorList>
    </citation>
    <scope>NUCLEOTIDE SEQUENCE [LARGE SCALE GENOMIC DNA]</scope>
    <source>
        <strain evidence="7 8">1y2</strain>
    </source>
</reference>
<feature type="binding site" evidence="6">
    <location>
        <position position="204"/>
    </location>
    <ligand>
        <name>S-adenosyl-L-methionine</name>
        <dbReference type="ChEBI" id="CHEBI:59789"/>
    </ligand>
</feature>
<organism evidence="7 8">
    <name type="scientific">Anaerostipes rhamnosivorans</name>
    <dbReference type="NCBI Taxonomy" id="1229621"/>
    <lineage>
        <taxon>Bacteria</taxon>
        <taxon>Bacillati</taxon>
        <taxon>Bacillota</taxon>
        <taxon>Clostridia</taxon>
        <taxon>Lachnospirales</taxon>
        <taxon>Lachnospiraceae</taxon>
        <taxon>Anaerostipes</taxon>
    </lineage>
</organism>
<dbReference type="SUPFAM" id="SSF53335">
    <property type="entry name" value="S-adenosyl-L-methionine-dependent methyltransferases"/>
    <property type="match status" value="1"/>
</dbReference>
<feature type="binding site" evidence="6">
    <location>
        <position position="255"/>
    </location>
    <ligand>
        <name>S-adenosyl-L-methionine</name>
        <dbReference type="ChEBI" id="CHEBI:59789"/>
    </ligand>
</feature>
<dbReference type="EC" id="2.1.1.-" evidence="6"/>
<dbReference type="Pfam" id="PF06325">
    <property type="entry name" value="PrmA"/>
    <property type="match status" value="1"/>
</dbReference>
<evidence type="ECO:0000313" key="7">
    <source>
        <dbReference type="EMBL" id="QCP34964.1"/>
    </source>
</evidence>
<keyword evidence="8" id="KW-1185">Reference proteome</keyword>
<dbReference type="InterPro" id="IPR050078">
    <property type="entry name" value="Ribosomal_L11_MeTrfase_PrmA"/>
</dbReference>
<evidence type="ECO:0000256" key="6">
    <source>
        <dbReference type="HAMAP-Rule" id="MF_00735"/>
    </source>
</evidence>
<dbReference type="GO" id="GO:0016279">
    <property type="term" value="F:protein-lysine N-methyltransferase activity"/>
    <property type="evidence" value="ECO:0007669"/>
    <property type="project" value="RHEA"/>
</dbReference>
<keyword evidence="7" id="KW-0689">Ribosomal protein</keyword>
<dbReference type="InterPro" id="IPR004498">
    <property type="entry name" value="Ribosomal_PrmA_MeTrfase"/>
</dbReference>
<dbReference type="KEGG" id="arf:AR1Y2_1510"/>
<feature type="binding site" evidence="6">
    <location>
        <position position="182"/>
    </location>
    <ligand>
        <name>S-adenosyl-L-methionine</name>
        <dbReference type="ChEBI" id="CHEBI:59789"/>
    </ligand>
</feature>
<dbReference type="RefSeq" id="WP_137328402.1">
    <property type="nucleotide sequence ID" value="NZ_CP040058.1"/>
</dbReference>
<dbReference type="Proteomes" id="UP000298653">
    <property type="component" value="Chromosome"/>
</dbReference>
<keyword evidence="7" id="KW-0687">Ribonucleoprotein</keyword>
<keyword evidence="4 6" id="KW-0808">Transferase</keyword>
<dbReference type="NCBIfam" id="TIGR00406">
    <property type="entry name" value="prmA"/>
    <property type="match status" value="1"/>
</dbReference>
<dbReference type="GO" id="GO:0032259">
    <property type="term" value="P:methylation"/>
    <property type="evidence" value="ECO:0007669"/>
    <property type="project" value="UniProtKB-KW"/>
</dbReference>